<dbReference type="HOGENOM" id="CLU_722173_0_0_1"/>
<evidence type="ECO:0000313" key="9">
    <source>
        <dbReference type="EMBL" id="ESP00539.1"/>
    </source>
</evidence>
<keyword evidence="8" id="KW-0812">Transmembrane</keyword>
<dbReference type="AlphaFoldDB" id="V4A983"/>
<evidence type="ECO:0000256" key="3">
    <source>
        <dbReference type="ARBA" id="ARBA00022525"/>
    </source>
</evidence>
<feature type="transmembrane region" description="Helical" evidence="8">
    <location>
        <begin position="358"/>
        <end position="379"/>
    </location>
</feature>
<comment type="subcellular location">
    <subcellularLocation>
        <location evidence="1">Secreted</location>
    </subcellularLocation>
</comment>
<dbReference type="Pfam" id="PF06473">
    <property type="entry name" value="FGF-BP1"/>
    <property type="match status" value="1"/>
</dbReference>
<keyword evidence="5" id="KW-1015">Disulfide bond</keyword>
<organism evidence="9 10">
    <name type="scientific">Lottia gigantea</name>
    <name type="common">Giant owl limpet</name>
    <dbReference type="NCBI Taxonomy" id="225164"/>
    <lineage>
        <taxon>Eukaryota</taxon>
        <taxon>Metazoa</taxon>
        <taxon>Spiralia</taxon>
        <taxon>Lophotrochozoa</taxon>
        <taxon>Mollusca</taxon>
        <taxon>Gastropoda</taxon>
        <taxon>Patellogastropoda</taxon>
        <taxon>Lottioidea</taxon>
        <taxon>Lottiidae</taxon>
        <taxon>Lottia</taxon>
    </lineage>
</organism>
<name>V4A983_LOTGI</name>
<evidence type="ECO:0000256" key="2">
    <source>
        <dbReference type="ARBA" id="ARBA00008326"/>
    </source>
</evidence>
<keyword evidence="4" id="KW-0732">Signal</keyword>
<feature type="transmembrane region" description="Helical" evidence="8">
    <location>
        <begin position="291"/>
        <end position="316"/>
    </location>
</feature>
<keyword evidence="3" id="KW-0964">Secreted</keyword>
<evidence type="ECO:0000256" key="7">
    <source>
        <dbReference type="SAM" id="MobiDB-lite"/>
    </source>
</evidence>
<feature type="compositionally biased region" description="Basic and acidic residues" evidence="7">
    <location>
        <begin position="183"/>
        <end position="200"/>
    </location>
</feature>
<proteinExistence type="inferred from homology"/>
<evidence type="ECO:0000256" key="8">
    <source>
        <dbReference type="SAM" id="Phobius"/>
    </source>
</evidence>
<dbReference type="GO" id="GO:0019838">
    <property type="term" value="F:growth factor binding"/>
    <property type="evidence" value="ECO:0007669"/>
    <property type="project" value="UniProtKB-KW"/>
</dbReference>
<dbReference type="GO" id="GO:0005576">
    <property type="term" value="C:extracellular region"/>
    <property type="evidence" value="ECO:0007669"/>
    <property type="project" value="UniProtKB-SubCell"/>
</dbReference>
<gene>
    <name evidence="9" type="ORF">LOTGIDRAFT_157812</name>
</gene>
<dbReference type="GeneID" id="20237499"/>
<keyword evidence="8" id="KW-0472">Membrane</keyword>
<evidence type="ECO:0000313" key="10">
    <source>
        <dbReference type="Proteomes" id="UP000030746"/>
    </source>
</evidence>
<evidence type="ECO:0000256" key="1">
    <source>
        <dbReference type="ARBA" id="ARBA00004613"/>
    </source>
</evidence>
<feature type="region of interest" description="Disordered" evidence="7">
    <location>
        <begin position="245"/>
        <end position="282"/>
    </location>
</feature>
<feature type="transmembrane region" description="Helical" evidence="8">
    <location>
        <begin position="156"/>
        <end position="174"/>
    </location>
</feature>
<comment type="similarity">
    <text evidence="2">Belongs to the fibroblast growth factor-binding protein family.</text>
</comment>
<sequence length="383" mass="44653">MTLFNEKLFVMQVHNETIQYITTVALVVMVPRRARKHGVSGNFTCGDFNCKYRELCKSGPGPRELVLNCKHKDKNIKDKNFRCTYRGNPHNSSKYNKNQKKFYLQLAKEAADANGNLEIINSKICPGIKFERVDPPPNIEIIENAISPRGSFYENIMVGLASIFGVFHSLIFWIKSSCGSKEEKEKAREMKRKEEEERGRGKGRRGKGKGRGKRKRKEEEEKEEEKEEERVIAKRKEEKERVIAKRKEEEENEEVEEEEKERGRGKVNGGGNGRGECREKKERKKKKKKNYLLMLLILSIFMLSIFIFHYFLMLLLKIDFSYPNLSKYENLESNRYRQGKSGQLYLNISLQANPVSILSFWIVIWVAKIVFLLVLTSALKYCN</sequence>
<keyword evidence="8" id="KW-1133">Transmembrane helix</keyword>
<evidence type="ECO:0000256" key="6">
    <source>
        <dbReference type="ARBA" id="ARBA00023183"/>
    </source>
</evidence>
<dbReference type="KEGG" id="lgi:LOTGIDRAFT_157812"/>
<feature type="compositionally biased region" description="Basic residues" evidence="7">
    <location>
        <begin position="201"/>
        <end position="216"/>
    </location>
</feature>
<dbReference type="EMBL" id="KB200701">
    <property type="protein sequence ID" value="ESP00539.1"/>
    <property type="molecule type" value="Genomic_DNA"/>
</dbReference>
<accession>V4A983</accession>
<evidence type="ECO:0000256" key="4">
    <source>
        <dbReference type="ARBA" id="ARBA00022729"/>
    </source>
</evidence>
<dbReference type="RefSeq" id="XP_009048658.1">
    <property type="nucleotide sequence ID" value="XM_009050410.1"/>
</dbReference>
<dbReference type="Proteomes" id="UP000030746">
    <property type="component" value="Unassembled WGS sequence"/>
</dbReference>
<evidence type="ECO:0000256" key="5">
    <source>
        <dbReference type="ARBA" id="ARBA00023157"/>
    </source>
</evidence>
<dbReference type="InterPro" id="IPR010510">
    <property type="entry name" value="FGF1-bd"/>
</dbReference>
<feature type="region of interest" description="Disordered" evidence="7">
    <location>
        <begin position="183"/>
        <end position="231"/>
    </location>
</feature>
<protein>
    <submittedName>
        <fullName evidence="9">Uncharacterized protein</fullName>
    </submittedName>
</protein>
<dbReference type="CTD" id="20237499"/>
<reference evidence="9 10" key="1">
    <citation type="journal article" date="2013" name="Nature">
        <title>Insights into bilaterian evolution from three spiralian genomes.</title>
        <authorList>
            <person name="Simakov O."/>
            <person name="Marletaz F."/>
            <person name="Cho S.J."/>
            <person name="Edsinger-Gonzales E."/>
            <person name="Havlak P."/>
            <person name="Hellsten U."/>
            <person name="Kuo D.H."/>
            <person name="Larsson T."/>
            <person name="Lv J."/>
            <person name="Arendt D."/>
            <person name="Savage R."/>
            <person name="Osoegawa K."/>
            <person name="de Jong P."/>
            <person name="Grimwood J."/>
            <person name="Chapman J.A."/>
            <person name="Shapiro H."/>
            <person name="Aerts A."/>
            <person name="Otillar R.P."/>
            <person name="Terry A.Y."/>
            <person name="Boore J.L."/>
            <person name="Grigoriev I.V."/>
            <person name="Lindberg D.R."/>
            <person name="Seaver E.C."/>
            <person name="Weisblat D.A."/>
            <person name="Putnam N.H."/>
            <person name="Rokhsar D.S."/>
        </authorList>
    </citation>
    <scope>NUCLEOTIDE SEQUENCE [LARGE SCALE GENOMIC DNA]</scope>
</reference>
<keyword evidence="10" id="KW-1185">Reference proteome</keyword>
<keyword evidence="6" id="KW-0340">Growth factor binding</keyword>
<feature type="compositionally biased region" description="Acidic residues" evidence="7">
    <location>
        <begin position="250"/>
        <end position="259"/>
    </location>
</feature>